<reference evidence="5 6" key="1">
    <citation type="journal article" date="2014" name="Appl. Environ. Microbiol.">
        <title>Comparative Genome Analysis of 'Candidatus Methanoplasma termitum' Indicates a New Mode of Energy Metabolism in the Seventh Order of Methanogens.</title>
        <authorList>
            <person name="Lang K."/>
            <person name="Schuldes J."/>
            <person name="Klingl A."/>
            <person name="Poehlein A."/>
            <person name="Daniel R."/>
            <person name="Brune A."/>
        </authorList>
    </citation>
    <scope>NUCLEOTIDE SEQUENCE [LARGE SCALE GENOMIC DNA]</scope>
    <source>
        <strain evidence="6">Mpt1</strain>
    </source>
</reference>
<dbReference type="GO" id="GO:0008137">
    <property type="term" value="F:NADH dehydrogenase (ubiquinone) activity"/>
    <property type="evidence" value="ECO:0007669"/>
    <property type="project" value="InterPro"/>
</dbReference>
<dbReference type="InterPro" id="IPR001268">
    <property type="entry name" value="NADH_UbQ_OxRdtase_30kDa_su"/>
</dbReference>
<name>A0A0A7LCM8_9ARCH</name>
<evidence type="ECO:0000256" key="1">
    <source>
        <dbReference type="ARBA" id="ARBA00023002"/>
    </source>
</evidence>
<protein>
    <submittedName>
        <fullName evidence="5">FpoD1 protein</fullName>
        <ecNumber evidence="5">1.12.98.3</ecNumber>
    </submittedName>
</protein>
<dbReference type="AlphaFoldDB" id="A0A0A7LCM8"/>
<dbReference type="KEGG" id="mear:Mpt1_c08770"/>
<feature type="domain" description="NADH:ubiquinone oxidoreductase 30kDa subunit" evidence="3">
    <location>
        <begin position="21"/>
        <end position="115"/>
    </location>
</feature>
<dbReference type="GO" id="GO:0051911">
    <property type="term" value="F:Methanosarcina-phenazine hydrogenase activity"/>
    <property type="evidence" value="ECO:0007669"/>
    <property type="project" value="UniProtKB-EC"/>
</dbReference>
<dbReference type="SUPFAM" id="SSF143243">
    <property type="entry name" value="Nqo5-like"/>
    <property type="match status" value="1"/>
</dbReference>
<evidence type="ECO:0000313" key="6">
    <source>
        <dbReference type="Proteomes" id="UP000030787"/>
    </source>
</evidence>
<gene>
    <name evidence="5" type="primary">fpoD1</name>
    <name evidence="5" type="ORF">Mpt1_c08770</name>
</gene>
<dbReference type="InterPro" id="IPR037232">
    <property type="entry name" value="NADH_quin_OxRdtase_su_C/D-like"/>
</dbReference>
<dbReference type="Pfam" id="PF00346">
    <property type="entry name" value="Complex1_49kDa"/>
    <property type="match status" value="1"/>
</dbReference>
<dbReference type="STRING" id="1577791.Mpt1_c08770"/>
<keyword evidence="1 5" id="KW-0560">Oxidoreductase</keyword>
<dbReference type="InterPro" id="IPR001135">
    <property type="entry name" value="NADH_Q_OxRdtase_suD"/>
</dbReference>
<dbReference type="EC" id="1.12.98.3" evidence="5"/>
<dbReference type="GO" id="GO:0051287">
    <property type="term" value="F:NAD binding"/>
    <property type="evidence" value="ECO:0007669"/>
    <property type="project" value="InterPro"/>
</dbReference>
<dbReference type="GeneID" id="24818540"/>
<dbReference type="PANTHER" id="PTHR43485">
    <property type="entry name" value="HYDROGENASE-4 COMPONENT G"/>
    <property type="match status" value="1"/>
</dbReference>
<evidence type="ECO:0000313" key="5">
    <source>
        <dbReference type="EMBL" id="AIZ56753.1"/>
    </source>
</evidence>
<evidence type="ECO:0000259" key="4">
    <source>
        <dbReference type="Pfam" id="PF00346"/>
    </source>
</evidence>
<evidence type="ECO:0000259" key="3">
    <source>
        <dbReference type="Pfam" id="PF00329"/>
    </source>
</evidence>
<feature type="domain" description="NADH-quinone oxidoreductase subunit D" evidence="4">
    <location>
        <begin position="262"/>
        <end position="415"/>
    </location>
</feature>
<sequence length="489" mass="54651">MRITREIEASIEDLKDYVRFHTELGFGIACMYVKEGSEEFERTLETILVSQDEVTRLTSVLKENSYTSLSDEFPAAGIYEREMFEMSNVVPLGNQDMRPLKLRSIQEGAYPLQKGAKEPTGIRSTPIPRNVIKGEGLFEIPVGPIHAGVIGPGHFRFSVAGEPILTMRTYLGYSHRGIEKMLEVPANKDMTRLIERISGDNAIAHSLAYLQAMEGDAEIPLRARYIRTIYAELERIHNLFGGISGIVLDTALSVPAAKGYMLKERMHRLNERITGHRLLWGTLCLGGVCVDIDEEKASLIEKELMRMKLDVDDFFDMATSSASFMDRAETTGVLNSHDAVELRAVGPIARGSGIEYDVRKSHPYEVYDRIGMKVATHTRGDVYARFRVKTSEISEAISIIMQCLDNIEDGPISSKIKIKDGFSIGAVESPRGESIHCVHIVDGKIWRYKIKDASFPNWPALELAVLGNIVPDFPLINKSFDLSYSGNDL</sequence>
<proteinExistence type="predicted"/>
<keyword evidence="2" id="KW-0520">NAD</keyword>
<dbReference type="HOGENOM" id="CLU_015134_3_1_2"/>
<dbReference type="SUPFAM" id="SSF56762">
    <property type="entry name" value="HydB/Nqo4-like"/>
    <property type="match status" value="1"/>
</dbReference>
<dbReference type="PANTHER" id="PTHR43485:SF1">
    <property type="entry name" value="FORMATE HYDROGENLYASE SUBUNIT 5-RELATED"/>
    <property type="match status" value="1"/>
</dbReference>
<dbReference type="Pfam" id="PF00329">
    <property type="entry name" value="Complex1_30kDa"/>
    <property type="match status" value="1"/>
</dbReference>
<dbReference type="InterPro" id="IPR052197">
    <property type="entry name" value="ComplexI_49kDa-like"/>
</dbReference>
<dbReference type="EMBL" id="CP010070">
    <property type="protein sequence ID" value="AIZ56753.1"/>
    <property type="molecule type" value="Genomic_DNA"/>
</dbReference>
<dbReference type="Proteomes" id="UP000030787">
    <property type="component" value="Chromosome"/>
</dbReference>
<dbReference type="InterPro" id="IPR029014">
    <property type="entry name" value="NiFe-Hase_large"/>
</dbReference>
<accession>A0A0A7LCM8</accession>
<keyword evidence="6" id="KW-1185">Reference proteome</keyword>
<dbReference type="GO" id="GO:0048038">
    <property type="term" value="F:quinone binding"/>
    <property type="evidence" value="ECO:0007669"/>
    <property type="project" value="InterPro"/>
</dbReference>
<dbReference type="Gene3D" id="1.10.645.10">
    <property type="entry name" value="Cytochrome-c3 Hydrogenase, chain B"/>
    <property type="match status" value="1"/>
</dbReference>
<organism evidence="5 6">
    <name type="scientific">Candidatus Methanoplasma termitum</name>
    <dbReference type="NCBI Taxonomy" id="1577791"/>
    <lineage>
        <taxon>Archaea</taxon>
        <taxon>Methanobacteriati</taxon>
        <taxon>Thermoplasmatota</taxon>
        <taxon>Thermoplasmata</taxon>
        <taxon>Methanomassiliicoccales</taxon>
        <taxon>Methanomassiliicoccaceae</taxon>
        <taxon>Candidatus Methanoplasma</taxon>
    </lineage>
</organism>
<dbReference type="OrthoDB" id="43567at2157"/>
<evidence type="ECO:0000256" key="2">
    <source>
        <dbReference type="ARBA" id="ARBA00023027"/>
    </source>
</evidence>
<dbReference type="RefSeq" id="WP_052399286.1">
    <property type="nucleotide sequence ID" value="NZ_CP010070.1"/>
</dbReference>
<dbReference type="GO" id="GO:0016651">
    <property type="term" value="F:oxidoreductase activity, acting on NAD(P)H"/>
    <property type="evidence" value="ECO:0007669"/>
    <property type="project" value="InterPro"/>
</dbReference>